<gene>
    <name evidence="1" type="ORF">HUJ06_021066</name>
</gene>
<sequence>MIPKSPSTIRKLQLLSDSTSGGDNSIDQDGLRVSENLERISREINLVHSFGEDFGVESKGLVSIVIHELHSKNPFKEIGEVLCIGGGSELTYRCYVISHSSFKEDGFELGLRGIDGKSAMGPLQMMLARDYPWVWGLIQLNLLGS</sequence>
<dbReference type="EMBL" id="DUZY01000001">
    <property type="protein sequence ID" value="DAD19603.1"/>
    <property type="molecule type" value="Genomic_DNA"/>
</dbReference>
<dbReference type="AlphaFoldDB" id="A0A822XIS6"/>
<reference evidence="1 2" key="1">
    <citation type="journal article" date="2020" name="Mol. Biol. Evol.">
        <title>Distinct Expression and Methylation Patterns for Genes with Different Fates following a Single Whole-Genome Duplication in Flowering Plants.</title>
        <authorList>
            <person name="Shi T."/>
            <person name="Rahmani R.S."/>
            <person name="Gugger P.F."/>
            <person name="Wang M."/>
            <person name="Li H."/>
            <person name="Zhang Y."/>
            <person name="Li Z."/>
            <person name="Wang Q."/>
            <person name="Van de Peer Y."/>
            <person name="Marchal K."/>
            <person name="Chen J."/>
        </authorList>
    </citation>
    <scope>NUCLEOTIDE SEQUENCE [LARGE SCALE GENOMIC DNA]</scope>
    <source>
        <tissue evidence="1">Leaf</tissue>
    </source>
</reference>
<proteinExistence type="predicted"/>
<dbReference type="Proteomes" id="UP000607653">
    <property type="component" value="Unassembled WGS sequence"/>
</dbReference>
<keyword evidence="2" id="KW-1185">Reference proteome</keyword>
<evidence type="ECO:0000313" key="2">
    <source>
        <dbReference type="Proteomes" id="UP000607653"/>
    </source>
</evidence>
<organism evidence="1 2">
    <name type="scientific">Nelumbo nucifera</name>
    <name type="common">Sacred lotus</name>
    <dbReference type="NCBI Taxonomy" id="4432"/>
    <lineage>
        <taxon>Eukaryota</taxon>
        <taxon>Viridiplantae</taxon>
        <taxon>Streptophyta</taxon>
        <taxon>Embryophyta</taxon>
        <taxon>Tracheophyta</taxon>
        <taxon>Spermatophyta</taxon>
        <taxon>Magnoliopsida</taxon>
        <taxon>Proteales</taxon>
        <taxon>Nelumbonaceae</taxon>
        <taxon>Nelumbo</taxon>
    </lineage>
</organism>
<evidence type="ECO:0000313" key="1">
    <source>
        <dbReference type="EMBL" id="DAD19603.1"/>
    </source>
</evidence>
<protein>
    <submittedName>
        <fullName evidence="1">Uncharacterized protein</fullName>
    </submittedName>
</protein>
<accession>A0A822XIS6</accession>
<comment type="caution">
    <text evidence="1">The sequence shown here is derived from an EMBL/GenBank/DDBJ whole genome shotgun (WGS) entry which is preliminary data.</text>
</comment>
<name>A0A822XIS6_NELNU</name>